<feature type="domain" description="TauD/TfdA-like" evidence="3">
    <location>
        <begin position="96"/>
        <end position="365"/>
    </location>
</feature>
<gene>
    <name evidence="4" type="ORF">VFPFJ_11314</name>
</gene>
<feature type="compositionally biased region" description="Low complexity" evidence="2">
    <location>
        <begin position="411"/>
        <end position="426"/>
    </location>
</feature>
<keyword evidence="1" id="KW-0560">Oxidoreductase</keyword>
<evidence type="ECO:0000256" key="2">
    <source>
        <dbReference type="SAM" id="MobiDB-lite"/>
    </source>
</evidence>
<reference evidence="4 5" key="1">
    <citation type="submission" date="2016-02" db="EMBL/GenBank/DDBJ databases">
        <title>Biosynthesis of antibiotic leucinostatins and their inhibition on Phytophthora in bio-control Purpureocillium lilacinum.</title>
        <authorList>
            <person name="Wang G."/>
            <person name="Liu Z."/>
            <person name="Lin R."/>
            <person name="Li E."/>
            <person name="Mao Z."/>
            <person name="Ling J."/>
            <person name="Yin W."/>
            <person name="Xie B."/>
        </authorList>
    </citation>
    <scope>NUCLEOTIDE SEQUENCE [LARGE SCALE GENOMIC DNA]</scope>
    <source>
        <strain evidence="4">PLFJ-1</strain>
    </source>
</reference>
<dbReference type="EMBL" id="LSBI01000027">
    <property type="protein sequence ID" value="OAQ63950.1"/>
    <property type="molecule type" value="Genomic_DNA"/>
</dbReference>
<dbReference type="Proteomes" id="UP000078340">
    <property type="component" value="Unassembled WGS sequence"/>
</dbReference>
<keyword evidence="4" id="KW-0223">Dioxygenase</keyword>
<dbReference type="FunFam" id="3.60.130.10:FF:000011">
    <property type="entry name" value="Taurine catabolism dioxygenase TauD"/>
    <property type="match status" value="1"/>
</dbReference>
<sequence>MAKVAVNSTGPPGQPDIAYTPDWEKYQARVERRRASEDLAQTLPDAFPARLDSTLAWDGATVAEHYDYAYHLTEADLVEIDGAVAHFKCKYSTLGKPLGELSQQTFPLQDLHATLRGVSKDVHDGYGFKVVRGVPIHKYSREENIIIYAGLAAHVASTRGRQDHQFNGKPADVVLAHIKDLSREFDAQSIGSPAYTTEKQVFHTDSGDIIALFALSAAEEGGESYLSSSWTVYNELAATRPDLIRTLAEPWDVDEFGKTGPPGFTRRPLLYHQPATGSDPERLLIQYARRAFVGYWGLPRSANIPAITEAQAEALDALHYTAEKHAVALEFRPGDIQFANNLSIFHARGSFRDSAQKQRHLVRLWLRDDELAWKIPEALKSRWDRVYEGVTAEKQVFPLEPSIRSASSGKPAQPIVQQPAAVAASA</sequence>
<dbReference type="InterPro" id="IPR042098">
    <property type="entry name" value="TauD-like_sf"/>
</dbReference>
<dbReference type="GeneID" id="28893430"/>
<dbReference type="Gene3D" id="3.60.130.10">
    <property type="entry name" value="Clavaminate synthase-like"/>
    <property type="match status" value="1"/>
</dbReference>
<evidence type="ECO:0000313" key="4">
    <source>
        <dbReference type="EMBL" id="OAQ63950.1"/>
    </source>
</evidence>
<evidence type="ECO:0000256" key="1">
    <source>
        <dbReference type="ARBA" id="ARBA00023002"/>
    </source>
</evidence>
<dbReference type="KEGG" id="plj:28893430"/>
<comment type="caution">
    <text evidence="4">The sequence shown here is derived from an EMBL/GenBank/DDBJ whole genome shotgun (WGS) entry which is preliminary data.</text>
</comment>
<feature type="region of interest" description="Disordered" evidence="2">
    <location>
        <begin position="404"/>
        <end position="426"/>
    </location>
</feature>
<dbReference type="PANTHER" id="PTHR10696">
    <property type="entry name" value="GAMMA-BUTYROBETAINE HYDROXYLASE-RELATED"/>
    <property type="match status" value="1"/>
</dbReference>
<dbReference type="InterPro" id="IPR003819">
    <property type="entry name" value="TauD/TfdA-like"/>
</dbReference>
<dbReference type="OMA" id="WHVYNEL"/>
<accession>A0A179FF84</accession>
<dbReference type="PANTHER" id="PTHR10696:SF54">
    <property type="entry name" value="FAMILY OXIDOREDUCTASE, PUTATIVE (AFU_ORTHOLOGUE AFUA_4G13850)-RELATED"/>
    <property type="match status" value="1"/>
</dbReference>
<evidence type="ECO:0000259" key="3">
    <source>
        <dbReference type="Pfam" id="PF02668"/>
    </source>
</evidence>
<protein>
    <submittedName>
        <fullName evidence="4">Taurine catabolism dioxygenase</fullName>
    </submittedName>
</protein>
<dbReference type="GO" id="GO:0051213">
    <property type="term" value="F:dioxygenase activity"/>
    <property type="evidence" value="ECO:0007669"/>
    <property type="project" value="UniProtKB-KW"/>
</dbReference>
<dbReference type="SUPFAM" id="SSF51197">
    <property type="entry name" value="Clavaminate synthase-like"/>
    <property type="match status" value="1"/>
</dbReference>
<evidence type="ECO:0000313" key="5">
    <source>
        <dbReference type="Proteomes" id="UP000078340"/>
    </source>
</evidence>
<name>A0A179FF84_PURLI</name>
<organism evidence="4 5">
    <name type="scientific">Purpureocillium lilacinum</name>
    <name type="common">Paecilomyces lilacinus</name>
    <dbReference type="NCBI Taxonomy" id="33203"/>
    <lineage>
        <taxon>Eukaryota</taxon>
        <taxon>Fungi</taxon>
        <taxon>Dikarya</taxon>
        <taxon>Ascomycota</taxon>
        <taxon>Pezizomycotina</taxon>
        <taxon>Sordariomycetes</taxon>
        <taxon>Hypocreomycetidae</taxon>
        <taxon>Hypocreales</taxon>
        <taxon>Ophiocordycipitaceae</taxon>
        <taxon>Purpureocillium</taxon>
    </lineage>
</organism>
<dbReference type="InterPro" id="IPR050411">
    <property type="entry name" value="AlphaKG_dependent_hydroxylases"/>
</dbReference>
<dbReference type="AlphaFoldDB" id="A0A179FF84"/>
<dbReference type="Pfam" id="PF02668">
    <property type="entry name" value="TauD"/>
    <property type="match status" value="1"/>
</dbReference>
<proteinExistence type="predicted"/>